<organism evidence="3 4">
    <name type="scientific">Atta colombica</name>
    <dbReference type="NCBI Taxonomy" id="520822"/>
    <lineage>
        <taxon>Eukaryota</taxon>
        <taxon>Metazoa</taxon>
        <taxon>Ecdysozoa</taxon>
        <taxon>Arthropoda</taxon>
        <taxon>Hexapoda</taxon>
        <taxon>Insecta</taxon>
        <taxon>Pterygota</taxon>
        <taxon>Neoptera</taxon>
        <taxon>Endopterygota</taxon>
        <taxon>Hymenoptera</taxon>
        <taxon>Apocrita</taxon>
        <taxon>Aculeata</taxon>
        <taxon>Formicoidea</taxon>
        <taxon>Formicidae</taxon>
        <taxon>Myrmicinae</taxon>
        <taxon>Atta</taxon>
    </lineage>
</organism>
<keyword evidence="4" id="KW-1185">Reference proteome</keyword>
<feature type="region of interest" description="Disordered" evidence="1">
    <location>
        <begin position="17"/>
        <end position="70"/>
    </location>
</feature>
<name>A0A195BPF0_9HYME</name>
<dbReference type="Proteomes" id="UP000078540">
    <property type="component" value="Unassembled WGS sequence"/>
</dbReference>
<gene>
    <name evidence="3" type="ORF">ALC53_02868</name>
</gene>
<evidence type="ECO:0000313" key="3">
    <source>
        <dbReference type="EMBL" id="KYM88385.1"/>
    </source>
</evidence>
<dbReference type="AlphaFoldDB" id="A0A195BPF0"/>
<evidence type="ECO:0000256" key="1">
    <source>
        <dbReference type="SAM" id="MobiDB-lite"/>
    </source>
</evidence>
<evidence type="ECO:0000313" key="4">
    <source>
        <dbReference type="Proteomes" id="UP000078540"/>
    </source>
</evidence>
<proteinExistence type="predicted"/>
<reference evidence="3 4" key="1">
    <citation type="submission" date="2015-09" db="EMBL/GenBank/DDBJ databases">
        <title>Atta colombica WGS genome.</title>
        <authorList>
            <person name="Nygaard S."/>
            <person name="Hu H."/>
            <person name="Boomsma J."/>
            <person name="Zhang G."/>
        </authorList>
    </citation>
    <scope>NUCLEOTIDE SEQUENCE [LARGE SCALE GENOMIC DNA]</scope>
    <source>
        <strain evidence="3">Treedump-2</strain>
        <tissue evidence="3">Whole body</tissue>
    </source>
</reference>
<keyword evidence="2" id="KW-0812">Transmembrane</keyword>
<sequence>MRGGSVGPNRYEITRYNVLAEGKGEKDGEDENNGTARAQRAERSGSRLAVGPVGPVRPFVRDQPGPLGRSRRRSVLLRKSAAENGSWGQIDRCKLLRYSATLLSSRDISLRYVTYTMIYHSVVVVYIYIAKIPRSVREISRIRCLLYSGENQRYVRMDIFCKYEKQNTKLVVKQIYT</sequence>
<keyword evidence="2" id="KW-0472">Membrane</keyword>
<dbReference type="EMBL" id="KQ976424">
    <property type="protein sequence ID" value="KYM88385.1"/>
    <property type="molecule type" value="Genomic_DNA"/>
</dbReference>
<evidence type="ECO:0000256" key="2">
    <source>
        <dbReference type="SAM" id="Phobius"/>
    </source>
</evidence>
<protein>
    <submittedName>
        <fullName evidence="3">Uncharacterized protein</fullName>
    </submittedName>
</protein>
<accession>A0A195BPF0</accession>
<keyword evidence="2" id="KW-1133">Transmembrane helix</keyword>
<feature type="transmembrane region" description="Helical" evidence="2">
    <location>
        <begin position="112"/>
        <end position="129"/>
    </location>
</feature>